<feature type="compositionally biased region" description="Polar residues" evidence="1">
    <location>
        <begin position="17"/>
        <end position="28"/>
    </location>
</feature>
<dbReference type="AlphaFoldDB" id="A0A0A9D653"/>
<evidence type="ECO:0000313" key="2">
    <source>
        <dbReference type="EMBL" id="JAD82163.1"/>
    </source>
</evidence>
<dbReference type="EMBL" id="GBRH01215732">
    <property type="protein sequence ID" value="JAD82163.1"/>
    <property type="molecule type" value="Transcribed_RNA"/>
</dbReference>
<reference evidence="2" key="1">
    <citation type="submission" date="2014-09" db="EMBL/GenBank/DDBJ databases">
        <authorList>
            <person name="Magalhaes I.L.F."/>
            <person name="Oliveira U."/>
            <person name="Santos F.R."/>
            <person name="Vidigal T.H.D.A."/>
            <person name="Brescovit A.D."/>
            <person name="Santos A.J."/>
        </authorList>
    </citation>
    <scope>NUCLEOTIDE SEQUENCE</scope>
    <source>
        <tissue evidence="2">Shoot tissue taken approximately 20 cm above the soil surface</tissue>
    </source>
</reference>
<sequence>MYSFARSRNLQEHRPTNQKTTTLNYTQSRAKENIVSEATPVDASILTKCLPQVHKPWVLPKTPASRTSPASQSPPASVVQFPLAVRAVSHPSTCSSPCTKPTLWLHSEY</sequence>
<evidence type="ECO:0000256" key="1">
    <source>
        <dbReference type="SAM" id="MobiDB-lite"/>
    </source>
</evidence>
<proteinExistence type="predicted"/>
<name>A0A0A9D653_ARUDO</name>
<organism evidence="2">
    <name type="scientific">Arundo donax</name>
    <name type="common">Giant reed</name>
    <name type="synonym">Donax arundinaceus</name>
    <dbReference type="NCBI Taxonomy" id="35708"/>
    <lineage>
        <taxon>Eukaryota</taxon>
        <taxon>Viridiplantae</taxon>
        <taxon>Streptophyta</taxon>
        <taxon>Embryophyta</taxon>
        <taxon>Tracheophyta</taxon>
        <taxon>Spermatophyta</taxon>
        <taxon>Magnoliopsida</taxon>
        <taxon>Liliopsida</taxon>
        <taxon>Poales</taxon>
        <taxon>Poaceae</taxon>
        <taxon>PACMAD clade</taxon>
        <taxon>Arundinoideae</taxon>
        <taxon>Arundineae</taxon>
        <taxon>Arundo</taxon>
    </lineage>
</organism>
<feature type="region of interest" description="Disordered" evidence="1">
    <location>
        <begin position="1"/>
        <end position="28"/>
    </location>
</feature>
<protein>
    <submittedName>
        <fullName evidence="2">Uncharacterized protein</fullName>
    </submittedName>
</protein>
<accession>A0A0A9D653</accession>
<reference evidence="2" key="2">
    <citation type="journal article" date="2015" name="Data Brief">
        <title>Shoot transcriptome of the giant reed, Arundo donax.</title>
        <authorList>
            <person name="Barrero R.A."/>
            <person name="Guerrero F.D."/>
            <person name="Moolhuijzen P."/>
            <person name="Goolsby J.A."/>
            <person name="Tidwell J."/>
            <person name="Bellgard S.E."/>
            <person name="Bellgard M.I."/>
        </authorList>
    </citation>
    <scope>NUCLEOTIDE SEQUENCE</scope>
    <source>
        <tissue evidence="2">Shoot tissue taken approximately 20 cm above the soil surface</tissue>
    </source>
</reference>